<dbReference type="FunFam" id="2.60.40.150:FF:000064">
    <property type="entry name" value="synaptotagmin-17 isoform X1"/>
    <property type="match status" value="1"/>
</dbReference>
<keyword evidence="10" id="KW-1185">Reference proteome</keyword>
<dbReference type="GO" id="GO:0005509">
    <property type="term" value="F:calcium ion binding"/>
    <property type="evidence" value="ECO:0007669"/>
    <property type="project" value="TreeGrafter"/>
</dbReference>
<dbReference type="InterPro" id="IPR000008">
    <property type="entry name" value="C2_dom"/>
</dbReference>
<feature type="region of interest" description="Disordered" evidence="7">
    <location>
        <begin position="96"/>
        <end position="124"/>
    </location>
</feature>
<dbReference type="GO" id="GO:0000149">
    <property type="term" value="F:SNARE binding"/>
    <property type="evidence" value="ECO:0007669"/>
    <property type="project" value="TreeGrafter"/>
</dbReference>
<feature type="compositionally biased region" description="Acidic residues" evidence="7">
    <location>
        <begin position="11"/>
        <end position="20"/>
    </location>
</feature>
<dbReference type="PANTHER" id="PTHR10024">
    <property type="entry name" value="SYNAPTOTAGMIN"/>
    <property type="match status" value="1"/>
</dbReference>
<dbReference type="PRINTS" id="PR00399">
    <property type="entry name" value="SYNAPTOTAGMN"/>
</dbReference>
<evidence type="ECO:0000259" key="8">
    <source>
        <dbReference type="PROSITE" id="PS50004"/>
    </source>
</evidence>
<dbReference type="EMBL" id="CAJFCJ010000008">
    <property type="protein sequence ID" value="CAD5118420.1"/>
    <property type="molecule type" value="Genomic_DNA"/>
</dbReference>
<name>A0A7I8VSD9_9ANNE</name>
<comment type="caution">
    <text evidence="9">The sequence shown here is derived from an EMBL/GenBank/DDBJ whole genome shotgun (WGS) entry which is preliminary data.</text>
</comment>
<dbReference type="FunFam" id="2.60.40.150:FF:000053">
    <property type="entry name" value="synaptotagmin-17 isoform X1"/>
    <property type="match status" value="1"/>
</dbReference>
<feature type="region of interest" description="Disordered" evidence="7">
    <location>
        <begin position="1"/>
        <end position="38"/>
    </location>
</feature>
<gene>
    <name evidence="9" type="ORF">DGYR_LOCUS6796</name>
</gene>
<dbReference type="GO" id="GO:0017156">
    <property type="term" value="P:calcium-ion regulated exocytosis"/>
    <property type="evidence" value="ECO:0007669"/>
    <property type="project" value="TreeGrafter"/>
</dbReference>
<evidence type="ECO:0000256" key="4">
    <source>
        <dbReference type="ARBA" id="ARBA00023136"/>
    </source>
</evidence>
<accession>A0A7I8VSD9</accession>
<dbReference type="GO" id="GO:0005886">
    <property type="term" value="C:plasma membrane"/>
    <property type="evidence" value="ECO:0007669"/>
    <property type="project" value="TreeGrafter"/>
</dbReference>
<comment type="subcellular location">
    <subcellularLocation>
        <location evidence="1">Membrane</location>
        <topology evidence="1">Peripheral membrane protein</topology>
    </subcellularLocation>
</comment>
<dbReference type="PRINTS" id="PR00360">
    <property type="entry name" value="C2DOMAIN"/>
</dbReference>
<keyword evidence="2" id="KW-0677">Repeat</keyword>
<dbReference type="InterPro" id="IPR047897">
    <property type="entry name" value="Synaptotagmin-15/17_C2A"/>
</dbReference>
<evidence type="ECO:0000256" key="6">
    <source>
        <dbReference type="ARBA" id="ARBA00031667"/>
    </source>
</evidence>
<dbReference type="PANTHER" id="PTHR10024:SF348">
    <property type="entry name" value="SYNAPTOTAGMIN-17"/>
    <property type="match status" value="1"/>
</dbReference>
<proteinExistence type="predicted"/>
<feature type="domain" description="C2" evidence="8">
    <location>
        <begin position="190"/>
        <end position="314"/>
    </location>
</feature>
<evidence type="ECO:0000256" key="1">
    <source>
        <dbReference type="ARBA" id="ARBA00004170"/>
    </source>
</evidence>
<organism evidence="9 10">
    <name type="scientific">Dimorphilus gyrociliatus</name>
    <dbReference type="NCBI Taxonomy" id="2664684"/>
    <lineage>
        <taxon>Eukaryota</taxon>
        <taxon>Metazoa</taxon>
        <taxon>Spiralia</taxon>
        <taxon>Lophotrochozoa</taxon>
        <taxon>Annelida</taxon>
        <taxon>Polychaeta</taxon>
        <taxon>Polychaeta incertae sedis</taxon>
        <taxon>Dinophilidae</taxon>
        <taxon>Dimorphilus</taxon>
    </lineage>
</organism>
<evidence type="ECO:0000256" key="5">
    <source>
        <dbReference type="ARBA" id="ARBA00023816"/>
    </source>
</evidence>
<dbReference type="Proteomes" id="UP000549394">
    <property type="component" value="Unassembled WGS sequence"/>
</dbReference>
<dbReference type="AlphaFoldDB" id="A0A7I8VSD9"/>
<evidence type="ECO:0000313" key="9">
    <source>
        <dbReference type="EMBL" id="CAD5118420.1"/>
    </source>
</evidence>
<dbReference type="SMART" id="SM00239">
    <property type="entry name" value="C2"/>
    <property type="match status" value="2"/>
</dbReference>
<evidence type="ECO:0000256" key="3">
    <source>
        <dbReference type="ARBA" id="ARBA00022782"/>
    </source>
</evidence>
<dbReference type="PROSITE" id="PS50004">
    <property type="entry name" value="C2"/>
    <property type="match status" value="2"/>
</dbReference>
<dbReference type="Gene3D" id="2.60.40.150">
    <property type="entry name" value="C2 domain"/>
    <property type="match status" value="2"/>
</dbReference>
<dbReference type="InterPro" id="IPR035892">
    <property type="entry name" value="C2_domain_sf"/>
</dbReference>
<dbReference type="OrthoDB" id="270970at2759"/>
<keyword evidence="3" id="KW-0221">Differentiation</keyword>
<dbReference type="Pfam" id="PF00168">
    <property type="entry name" value="C2"/>
    <property type="match status" value="2"/>
</dbReference>
<dbReference type="GO" id="GO:0001786">
    <property type="term" value="F:phosphatidylserine binding"/>
    <property type="evidence" value="ECO:0007669"/>
    <property type="project" value="TreeGrafter"/>
</dbReference>
<evidence type="ECO:0000256" key="7">
    <source>
        <dbReference type="SAM" id="MobiDB-lite"/>
    </source>
</evidence>
<evidence type="ECO:0000256" key="2">
    <source>
        <dbReference type="ARBA" id="ARBA00022737"/>
    </source>
</evidence>
<feature type="compositionally biased region" description="Polar residues" evidence="7">
    <location>
        <begin position="29"/>
        <end position="38"/>
    </location>
</feature>
<dbReference type="GO" id="GO:0005544">
    <property type="term" value="F:calcium-dependent phospholipid binding"/>
    <property type="evidence" value="ECO:0007669"/>
    <property type="project" value="TreeGrafter"/>
</dbReference>
<reference evidence="9 10" key="1">
    <citation type="submission" date="2020-08" db="EMBL/GenBank/DDBJ databases">
        <authorList>
            <person name="Hejnol A."/>
        </authorList>
    </citation>
    <scope>NUCLEOTIDE SEQUENCE [LARGE SCALE GENOMIC DNA]</scope>
</reference>
<dbReference type="GO" id="GO:0030276">
    <property type="term" value="F:clathrin binding"/>
    <property type="evidence" value="ECO:0007669"/>
    <property type="project" value="TreeGrafter"/>
</dbReference>
<dbReference type="SUPFAM" id="SSF49562">
    <property type="entry name" value="C2 domain (Calcium/lipid-binding domain, CaLB)"/>
    <property type="match status" value="2"/>
</dbReference>
<sequence length="479" mass="53410">MAAKQVKDIDYSEYNEEDVSENMKENASRRPTGSHTSGSVTARLIASLCGPGALEQACQTASKKCWTACCDWKSSPPPKIDKRQIVVCTQPLKRSDSENSLAVSSPRDKDRRGSSSSHGSDATLNSFSYRRSSVTPVIDMKPIEFWANRETVQPRTPRRGRLPSEPEFSIDSIKPDLYEVKEEVKKVQPDLGEVHVSLQYEVPANALVVRIIEARHLPLPASMDRADQAHSNPYAKLYVLPDTKNAQQTGVQRKTQDPKWGDTFTFEMSFQDAQKGTLHISVRDFDKFSRHCVIGHVNLPLDSMNLLKGGHLWKALIPSHLDKPDIGELLLSLLYIPSAGRLSIDVIKAKQLLQTDLVGGSDPFVKITLLNHEKPVKTKKTSMIKNTIDPVFNENITFTVGPESIDSTSLVITVWDYNSKSKDDLVGRIVIGKHSNSGRAEGAHWNKMMQCQRQPVAQWHSLHPKEICDRSAPISATIL</sequence>
<dbReference type="CDD" id="cd08390">
    <property type="entry name" value="C2A_Synaptotagmin-15-17"/>
    <property type="match status" value="1"/>
</dbReference>
<dbReference type="InterPro" id="IPR001565">
    <property type="entry name" value="Synaptotagmin"/>
</dbReference>
<keyword evidence="4" id="KW-0472">Membrane</keyword>
<feature type="compositionally biased region" description="Basic and acidic residues" evidence="7">
    <location>
        <begin position="1"/>
        <end position="10"/>
    </location>
</feature>
<feature type="domain" description="C2" evidence="8">
    <location>
        <begin position="325"/>
        <end position="460"/>
    </location>
</feature>
<dbReference type="GO" id="GO:0030154">
    <property type="term" value="P:cell differentiation"/>
    <property type="evidence" value="ECO:0007669"/>
    <property type="project" value="UniProtKB-KW"/>
</dbReference>
<evidence type="ECO:0000313" key="10">
    <source>
        <dbReference type="Proteomes" id="UP000549394"/>
    </source>
</evidence>
<protein>
    <recommendedName>
        <fullName evidence="5">Synaptotagmin-17</fullName>
    </recommendedName>
    <alternativeName>
        <fullName evidence="6">Synaptotagmin XVII</fullName>
    </alternativeName>
</protein>
<dbReference type="GO" id="GO:0070382">
    <property type="term" value="C:exocytic vesicle"/>
    <property type="evidence" value="ECO:0007669"/>
    <property type="project" value="TreeGrafter"/>
</dbReference>